<keyword evidence="2" id="KW-0812">Transmembrane</keyword>
<evidence type="ECO:0000313" key="4">
    <source>
        <dbReference type="Proteomes" id="UP001175227"/>
    </source>
</evidence>
<feature type="transmembrane region" description="Helical" evidence="2">
    <location>
        <begin position="172"/>
        <end position="199"/>
    </location>
</feature>
<sequence>MTYQLDILTELGGRDITVLNQYLDDELNSKILYALLYGVYSGIFAITLWNIFIHNFRPIGRVTTVAVVLLFIFTTIDFGLSWFLTSSAFIANGQSFQSKFLTILFRQNGIFLGTAIMSILNTIVADSTMMWRCWIVSGQRWPAILPPILMLISGTVFRIKDLYQGYTTGTQYVLGLVLDLSFILATTIWCTTLIIYFILAAVRSSALYSVFLILFVLFEQGLRGYAYISFILFLSNNECSSSQGIAPTLLIGRVAAGHARSENLWQGSTMSSLHFGTSRSQNSEELSLEDEASQSSVPDQDLEAHWEEMYGHEYTGNGDQECIGLSSDDMLRDDPVETQPEGLGDQHGRAVGRLD</sequence>
<accession>A0AA39ND47</accession>
<keyword evidence="2" id="KW-0472">Membrane</keyword>
<dbReference type="Proteomes" id="UP001175227">
    <property type="component" value="Unassembled WGS sequence"/>
</dbReference>
<feature type="transmembrane region" description="Helical" evidence="2">
    <location>
        <begin position="110"/>
        <end position="131"/>
    </location>
</feature>
<evidence type="ECO:0000256" key="2">
    <source>
        <dbReference type="SAM" id="Phobius"/>
    </source>
</evidence>
<dbReference type="EMBL" id="JAUEPR010000108">
    <property type="protein sequence ID" value="KAK0463419.1"/>
    <property type="molecule type" value="Genomic_DNA"/>
</dbReference>
<name>A0AA39ND47_9AGAR</name>
<comment type="caution">
    <text evidence="3">The sequence shown here is derived from an EMBL/GenBank/DDBJ whole genome shotgun (WGS) entry which is preliminary data.</text>
</comment>
<evidence type="ECO:0000256" key="1">
    <source>
        <dbReference type="SAM" id="MobiDB-lite"/>
    </source>
</evidence>
<feature type="transmembrane region" description="Helical" evidence="2">
    <location>
        <begin position="31"/>
        <end position="53"/>
    </location>
</feature>
<dbReference type="AlphaFoldDB" id="A0AA39ND47"/>
<feature type="compositionally biased region" description="Basic and acidic residues" evidence="1">
    <location>
        <begin position="344"/>
        <end position="355"/>
    </location>
</feature>
<reference evidence="3" key="1">
    <citation type="submission" date="2023-06" db="EMBL/GenBank/DDBJ databases">
        <authorList>
            <consortium name="Lawrence Berkeley National Laboratory"/>
            <person name="Ahrendt S."/>
            <person name="Sahu N."/>
            <person name="Indic B."/>
            <person name="Wong-Bajracharya J."/>
            <person name="Merenyi Z."/>
            <person name="Ke H.-M."/>
            <person name="Monk M."/>
            <person name="Kocsube S."/>
            <person name="Drula E."/>
            <person name="Lipzen A."/>
            <person name="Balint B."/>
            <person name="Henrissat B."/>
            <person name="Andreopoulos B."/>
            <person name="Martin F.M."/>
            <person name="Harder C.B."/>
            <person name="Rigling D."/>
            <person name="Ford K.L."/>
            <person name="Foster G.D."/>
            <person name="Pangilinan J."/>
            <person name="Papanicolaou A."/>
            <person name="Barry K."/>
            <person name="LaButti K."/>
            <person name="Viragh M."/>
            <person name="Koriabine M."/>
            <person name="Yan M."/>
            <person name="Riley R."/>
            <person name="Champramary S."/>
            <person name="Plett K.L."/>
            <person name="Tsai I.J."/>
            <person name="Slot J."/>
            <person name="Sipos G."/>
            <person name="Plett J."/>
            <person name="Nagy L.G."/>
            <person name="Grigoriev I.V."/>
        </authorList>
    </citation>
    <scope>NUCLEOTIDE SEQUENCE</scope>
    <source>
        <strain evidence="3">ICMP 16352</strain>
    </source>
</reference>
<gene>
    <name evidence="3" type="ORF">IW261DRAFT_1624528</name>
</gene>
<protein>
    <submittedName>
        <fullName evidence="3">Uncharacterized protein</fullName>
    </submittedName>
</protein>
<organism evidence="3 4">
    <name type="scientific">Armillaria novae-zelandiae</name>
    <dbReference type="NCBI Taxonomy" id="153914"/>
    <lineage>
        <taxon>Eukaryota</taxon>
        <taxon>Fungi</taxon>
        <taxon>Dikarya</taxon>
        <taxon>Basidiomycota</taxon>
        <taxon>Agaricomycotina</taxon>
        <taxon>Agaricomycetes</taxon>
        <taxon>Agaricomycetidae</taxon>
        <taxon>Agaricales</taxon>
        <taxon>Marasmiineae</taxon>
        <taxon>Physalacriaceae</taxon>
        <taxon>Armillaria</taxon>
    </lineage>
</organism>
<proteinExistence type="predicted"/>
<feature type="transmembrane region" description="Helical" evidence="2">
    <location>
        <begin position="143"/>
        <end position="160"/>
    </location>
</feature>
<evidence type="ECO:0000313" key="3">
    <source>
        <dbReference type="EMBL" id="KAK0463419.1"/>
    </source>
</evidence>
<keyword evidence="2" id="KW-1133">Transmembrane helix</keyword>
<feature type="region of interest" description="Disordered" evidence="1">
    <location>
        <begin position="316"/>
        <end position="355"/>
    </location>
</feature>
<feature type="transmembrane region" description="Helical" evidence="2">
    <location>
        <begin position="206"/>
        <end position="234"/>
    </location>
</feature>
<keyword evidence="4" id="KW-1185">Reference proteome</keyword>
<feature type="transmembrane region" description="Helical" evidence="2">
    <location>
        <begin position="65"/>
        <end position="90"/>
    </location>
</feature>